<evidence type="ECO:0000256" key="6">
    <source>
        <dbReference type="SAM" id="MobiDB-lite"/>
    </source>
</evidence>
<feature type="compositionally biased region" description="Polar residues" evidence="6">
    <location>
        <begin position="887"/>
        <end position="901"/>
    </location>
</feature>
<dbReference type="GO" id="GO:0006396">
    <property type="term" value="P:RNA processing"/>
    <property type="evidence" value="ECO:0007669"/>
    <property type="project" value="InterPro"/>
</dbReference>
<feature type="compositionally biased region" description="Pro residues" evidence="6">
    <location>
        <begin position="481"/>
        <end position="493"/>
    </location>
</feature>
<feature type="compositionally biased region" description="Low complexity" evidence="6">
    <location>
        <begin position="259"/>
        <end position="274"/>
    </location>
</feature>
<dbReference type="InterPro" id="IPR036388">
    <property type="entry name" value="WH-like_DNA-bd_sf"/>
</dbReference>
<dbReference type="GO" id="GO:0003723">
    <property type="term" value="F:RNA binding"/>
    <property type="evidence" value="ECO:0007669"/>
    <property type="project" value="UniProtKB-UniRule"/>
</dbReference>
<feature type="compositionally biased region" description="Low complexity" evidence="6">
    <location>
        <begin position="360"/>
        <end position="376"/>
    </location>
</feature>
<dbReference type="FunFam" id="1.10.10.10:FF:000158">
    <property type="entry name" value="La ribonucleoprotein domain family member 7"/>
    <property type="match status" value="1"/>
</dbReference>
<proteinExistence type="predicted"/>
<evidence type="ECO:0000259" key="7">
    <source>
        <dbReference type="PROSITE" id="PS50102"/>
    </source>
</evidence>
<dbReference type="PANTHER" id="PTHR22792">
    <property type="entry name" value="LUPUS LA PROTEIN-RELATED"/>
    <property type="match status" value="1"/>
</dbReference>
<comment type="caution">
    <text evidence="9">The sequence shown here is derived from an EMBL/GenBank/DDBJ whole genome shotgun (WGS) entry which is preliminary data.</text>
</comment>
<feature type="compositionally biased region" description="Low complexity" evidence="6">
    <location>
        <begin position="427"/>
        <end position="438"/>
    </location>
</feature>
<dbReference type="InterPro" id="IPR036390">
    <property type="entry name" value="WH_DNA-bd_sf"/>
</dbReference>
<evidence type="ECO:0000256" key="3">
    <source>
        <dbReference type="ARBA" id="ARBA00022884"/>
    </source>
</evidence>
<sequence>MSEPKPSLAAGSEDAEVFISASEDEASQQEITPELLSSLVKQVEFYFSDANLPTDKKLLKQIRKDPDGYVPVKLFANFRKVRALSKDVAVITDALRGATQLQLSEDGKRVRRIVAVPEYDITDIQRRTIVVENLPGNPSPTIESVTDMFRMYGRVKLVRICSRESKGKLPSWLTSSCQNMIGQQHAYVEFEEEEGAILASAALAQECDAPDGVVQVRRLLACIAEQRERRSNGNGSSCGGGSNIGSSSRKGSRDVSPLGSRAGGSRRNSSGGMSYGTSYGSHSCGGGSWTCTSSGGGASLAADSYHHGYHHHTYGGAYEQVGSGSACQRRNSTAGGAVSPRGLPPPPPPPPPPQRRSCDSAPPSEMAPSAANSNGGSSLGGSSGGGNNSAVGDLRARLNIYRPPAKRLSDGYNPPIPVPPVALHRQSNGSFTSNASSSYCAGGSSMASTPTCAPSSPALSSFAPSPPLPSRGASSGGGRPPAHPPLPPPPPPSSKSQATEAILAASSPMAPSSATAANALAEAIAQAQAERRASEAGASAFREISVTAVAPTAPAASIAAVNAAVASTAAPPPPRPTSGTTAPKFCFDLGVGSSTSAAAAPSSSGQLVRSNSSIDGSNTNSSKGTGNAVPAGTKAHGSSCGGAIATAPLPRGGTQAQMVANVEDFINNILARPAARPIPAPAAAAAAVAAAAAAQQRKTAATPSSSSSFAVPAVKSSGSSFTSTSSQQSWSQPSSARAPQQQQLQQQPLDAAAAVAGILASALRRPAGPPPAPTAPKTAAAPSNASSNTASAAGTPRAAPFSAPLVFLTAMTTADGEDIPTEELLANAVTVTVHHSGSSKKAAGAAVVPSAGVQAPVIPADLPPIKVAAAVAAAATATTTSTGSASMSEGNAASAGSSLTSSPRQGLYNGYANSNNGFSSNGAGRAMNHQPGSKRLTRREYAQWAAATPNFRAEAASKYGNVVVAAASAGMNNSSNSAGGSAGYVHSRCSAGGAAPAAAAGAPACGGGADVNSPSALASISDGGAAGVACHSGAPPQQGAGSGASAAIWHVARGPDGSRGFGARIRA</sequence>
<organism evidence="9 10">
    <name type="scientific">Astrephomene gubernaculifera</name>
    <dbReference type="NCBI Taxonomy" id="47775"/>
    <lineage>
        <taxon>Eukaryota</taxon>
        <taxon>Viridiplantae</taxon>
        <taxon>Chlorophyta</taxon>
        <taxon>core chlorophytes</taxon>
        <taxon>Chlorophyceae</taxon>
        <taxon>CS clade</taxon>
        <taxon>Chlamydomonadales</taxon>
        <taxon>Astrephomenaceae</taxon>
        <taxon>Astrephomene</taxon>
    </lineage>
</organism>
<feature type="compositionally biased region" description="Polar residues" evidence="6">
    <location>
        <begin position="324"/>
        <end position="334"/>
    </location>
</feature>
<evidence type="ECO:0008006" key="11">
    <source>
        <dbReference type="Google" id="ProtNLM"/>
    </source>
</evidence>
<feature type="region of interest" description="Disordered" evidence="6">
    <location>
        <begin position="763"/>
        <end position="796"/>
    </location>
</feature>
<reference evidence="9 10" key="1">
    <citation type="journal article" date="2021" name="Sci. Rep.">
        <title>Genome sequencing of the multicellular alga Astrephomene provides insights into convergent evolution of germ-soma differentiation.</title>
        <authorList>
            <person name="Yamashita S."/>
            <person name="Yamamoto K."/>
            <person name="Matsuzaki R."/>
            <person name="Suzuki S."/>
            <person name="Yamaguchi H."/>
            <person name="Hirooka S."/>
            <person name="Minakuchi Y."/>
            <person name="Miyagishima S."/>
            <person name="Kawachi M."/>
            <person name="Toyoda A."/>
            <person name="Nozaki H."/>
        </authorList>
    </citation>
    <scope>NUCLEOTIDE SEQUENCE [LARGE SCALE GENOMIC DNA]</scope>
    <source>
        <strain evidence="9 10">NIES-4017</strain>
    </source>
</reference>
<feature type="compositionally biased region" description="Low complexity" evidence="6">
    <location>
        <begin position="501"/>
        <end position="517"/>
    </location>
</feature>
<dbReference type="InterPro" id="IPR035979">
    <property type="entry name" value="RBD_domain_sf"/>
</dbReference>
<dbReference type="AlphaFoldDB" id="A0AAD3HMG3"/>
<dbReference type="PRINTS" id="PR00302">
    <property type="entry name" value="LUPUSLA"/>
</dbReference>
<feature type="compositionally biased region" description="Polar residues" evidence="6">
    <location>
        <begin position="605"/>
        <end position="625"/>
    </location>
</feature>
<dbReference type="InterPro" id="IPR045180">
    <property type="entry name" value="La_dom_prot"/>
</dbReference>
<comment type="subcellular location">
    <subcellularLocation>
        <location evidence="2">Nucleus</location>
    </subcellularLocation>
</comment>
<dbReference type="InterPro" id="IPR012677">
    <property type="entry name" value="Nucleotide-bd_a/b_plait_sf"/>
</dbReference>
<feature type="compositionally biased region" description="Low complexity" evidence="6">
    <location>
        <begin position="775"/>
        <end position="796"/>
    </location>
</feature>
<dbReference type="CDD" id="cd08033">
    <property type="entry name" value="LARP_6"/>
    <property type="match status" value="1"/>
</dbReference>
<dbReference type="EMBL" id="BMAR01000011">
    <property type="protein sequence ID" value="GFR46083.1"/>
    <property type="molecule type" value="Genomic_DNA"/>
</dbReference>
<dbReference type="PROSITE" id="PS50961">
    <property type="entry name" value="HTH_LA"/>
    <property type="match status" value="1"/>
</dbReference>
<gene>
    <name evidence="9" type="ORF">Agub_g7568</name>
</gene>
<feature type="region of interest" description="Disordered" evidence="6">
    <location>
        <begin position="700"/>
        <end position="749"/>
    </location>
</feature>
<feature type="region of interest" description="Disordered" evidence="6">
    <location>
        <begin position="230"/>
        <end position="274"/>
    </location>
</feature>
<feature type="compositionally biased region" description="Gly residues" evidence="6">
    <location>
        <begin position="377"/>
        <end position="387"/>
    </location>
</feature>
<dbReference type="Proteomes" id="UP001054857">
    <property type="component" value="Unassembled WGS sequence"/>
</dbReference>
<evidence type="ECO:0000256" key="5">
    <source>
        <dbReference type="PROSITE-ProRule" id="PRU00332"/>
    </source>
</evidence>
<evidence type="ECO:0000256" key="2">
    <source>
        <dbReference type="ARBA" id="ARBA00004123"/>
    </source>
</evidence>
<evidence type="ECO:0000256" key="4">
    <source>
        <dbReference type="ARBA" id="ARBA00023242"/>
    </source>
</evidence>
<accession>A0AAD3HMG3</accession>
<feature type="compositionally biased region" description="Low complexity" evidence="6">
    <location>
        <begin position="453"/>
        <end position="463"/>
    </location>
</feature>
<feature type="region of interest" description="Disordered" evidence="6">
    <location>
        <begin position="598"/>
        <end position="639"/>
    </location>
</feature>
<feature type="compositionally biased region" description="Pro residues" evidence="6">
    <location>
        <begin position="342"/>
        <end position="354"/>
    </location>
</feature>
<evidence type="ECO:0000313" key="10">
    <source>
        <dbReference type="Proteomes" id="UP001054857"/>
    </source>
</evidence>
<feature type="domain" description="HTH La-type RNA-binding" evidence="8">
    <location>
        <begin position="29"/>
        <end position="120"/>
    </location>
</feature>
<evidence type="ECO:0000313" key="9">
    <source>
        <dbReference type="EMBL" id="GFR46083.1"/>
    </source>
</evidence>
<dbReference type="PANTHER" id="PTHR22792:SF132">
    <property type="entry name" value="LA-RELATED PROTEIN 1"/>
    <property type="match status" value="1"/>
</dbReference>
<feature type="domain" description="RRM" evidence="7">
    <location>
        <begin position="127"/>
        <end position="226"/>
    </location>
</feature>
<dbReference type="SMART" id="SM00715">
    <property type="entry name" value="LA"/>
    <property type="match status" value="1"/>
</dbReference>
<dbReference type="GO" id="GO:0005737">
    <property type="term" value="C:cytoplasm"/>
    <property type="evidence" value="ECO:0007669"/>
    <property type="project" value="UniProtKB-ARBA"/>
</dbReference>
<feature type="region of interest" description="Disordered" evidence="6">
    <location>
        <begin position="405"/>
        <end position="517"/>
    </location>
</feature>
<dbReference type="GO" id="GO:0005634">
    <property type="term" value="C:nucleus"/>
    <property type="evidence" value="ECO:0007669"/>
    <property type="project" value="UniProtKB-SubCell"/>
</dbReference>
<evidence type="ECO:0000256" key="1">
    <source>
        <dbReference type="ARBA" id="ARBA00002339"/>
    </source>
</evidence>
<dbReference type="InterPro" id="IPR002344">
    <property type="entry name" value="Lupus_La"/>
</dbReference>
<dbReference type="InterPro" id="IPR000504">
    <property type="entry name" value="RRM_dom"/>
</dbReference>
<comment type="function">
    <text evidence="1">Transcriptional regulator.</text>
</comment>
<evidence type="ECO:0000259" key="8">
    <source>
        <dbReference type="PROSITE" id="PS50961"/>
    </source>
</evidence>
<keyword evidence="4" id="KW-0539">Nucleus</keyword>
<keyword evidence="3 5" id="KW-0694">RNA-binding</keyword>
<dbReference type="GO" id="GO:1990904">
    <property type="term" value="C:ribonucleoprotein complex"/>
    <property type="evidence" value="ECO:0007669"/>
    <property type="project" value="InterPro"/>
</dbReference>
<dbReference type="InterPro" id="IPR006630">
    <property type="entry name" value="La_HTH"/>
</dbReference>
<dbReference type="Pfam" id="PF05383">
    <property type="entry name" value="La"/>
    <property type="match status" value="1"/>
</dbReference>
<dbReference type="SUPFAM" id="SSF54928">
    <property type="entry name" value="RNA-binding domain, RBD"/>
    <property type="match status" value="1"/>
</dbReference>
<feature type="region of interest" description="Disordered" evidence="6">
    <location>
        <begin position="879"/>
        <end position="901"/>
    </location>
</feature>
<dbReference type="SUPFAM" id="SSF46785">
    <property type="entry name" value="Winged helix' DNA-binding domain"/>
    <property type="match status" value="1"/>
</dbReference>
<keyword evidence="10" id="KW-1185">Reference proteome</keyword>
<dbReference type="Gene3D" id="1.10.10.10">
    <property type="entry name" value="Winged helix-like DNA-binding domain superfamily/Winged helix DNA-binding domain"/>
    <property type="match status" value="1"/>
</dbReference>
<name>A0AAD3HMG3_9CHLO</name>
<dbReference type="Gene3D" id="3.30.70.330">
    <property type="match status" value="1"/>
</dbReference>
<protein>
    <recommendedName>
        <fullName evidence="11">HTH La-type RNA-binding domain-containing protein</fullName>
    </recommendedName>
</protein>
<feature type="region of interest" description="Disordered" evidence="6">
    <location>
        <begin position="324"/>
        <end position="390"/>
    </location>
</feature>
<dbReference type="PROSITE" id="PS50102">
    <property type="entry name" value="RRM"/>
    <property type="match status" value="1"/>
</dbReference>